<dbReference type="PANTHER" id="PTHR18868">
    <property type="entry name" value="OS07G0665300 PROTEIN-RELATED"/>
    <property type="match status" value="1"/>
</dbReference>
<dbReference type="SUPFAM" id="SSF50494">
    <property type="entry name" value="Trypsin-like serine proteases"/>
    <property type="match status" value="2"/>
</dbReference>
<dbReference type="PANTHER" id="PTHR18868:SF38">
    <property type="entry name" value="OS01G0776500 PROTEIN"/>
    <property type="match status" value="1"/>
</dbReference>
<proteinExistence type="predicted"/>
<name>A0A921QD97_SORBI</name>
<dbReference type="AlphaFoldDB" id="A0A921QD97"/>
<evidence type="ECO:0000313" key="2">
    <source>
        <dbReference type="Proteomes" id="UP000807115"/>
    </source>
</evidence>
<sequence length="458" mass="50779">MLPSKRGADDLTSSSTDSLLILGFGSELSDEVASKLSRSVVSISLCHGENVLFAFSGIAIECQSNFTKFVTSATLVRALNIEVCHEGYGAIGTVVEYDLDHVIAVIKVTSALDVYCVPLSYAEEVMPGRKVVAVGRDISGKLMATSGTLTASDRSEDCGHLMFSTCKLSEVMQGGALFEFDGNFVGMNLFSNMERPIFLQRDIIFDRLNHLQTSMEKIIFPVMVKSIRHRKRLTGVEPSSNPEEQFGDEYPTGVWGEFMEEISSNISDVVVALASFHGESKFFACTGFFIDYGGRPIILTSASLYRDPDGANEIVSGLRIKVLLPNNARTVGKLEHYSLHYNIALVSVKKYKVHCPVKLESKLIHYDKMVVAVGRCFQSGLLWAASGKYIRNRKVKSNLDCRYLWYTTCKTTKAVIGGPLVDSDGTFMGINYYDTEIGTPFLFFFKFRKILDNLKTKK</sequence>
<accession>A0A921QD97</accession>
<reference evidence="1" key="2">
    <citation type="submission" date="2020-10" db="EMBL/GenBank/DDBJ databases">
        <authorList>
            <person name="Cooper E.A."/>
            <person name="Brenton Z.W."/>
            <person name="Flinn B.S."/>
            <person name="Jenkins J."/>
            <person name="Shu S."/>
            <person name="Flowers D."/>
            <person name="Luo F."/>
            <person name="Wang Y."/>
            <person name="Xia P."/>
            <person name="Barry K."/>
            <person name="Daum C."/>
            <person name="Lipzen A."/>
            <person name="Yoshinaga Y."/>
            <person name="Schmutz J."/>
            <person name="Saski C."/>
            <person name="Vermerris W."/>
            <person name="Kresovich S."/>
        </authorList>
    </citation>
    <scope>NUCLEOTIDE SEQUENCE</scope>
</reference>
<organism evidence="1 2">
    <name type="scientific">Sorghum bicolor</name>
    <name type="common">Sorghum</name>
    <name type="synonym">Sorghum vulgare</name>
    <dbReference type="NCBI Taxonomy" id="4558"/>
    <lineage>
        <taxon>Eukaryota</taxon>
        <taxon>Viridiplantae</taxon>
        <taxon>Streptophyta</taxon>
        <taxon>Embryophyta</taxon>
        <taxon>Tracheophyta</taxon>
        <taxon>Spermatophyta</taxon>
        <taxon>Magnoliopsida</taxon>
        <taxon>Liliopsida</taxon>
        <taxon>Poales</taxon>
        <taxon>Poaceae</taxon>
        <taxon>PACMAD clade</taxon>
        <taxon>Panicoideae</taxon>
        <taxon>Andropogonodae</taxon>
        <taxon>Andropogoneae</taxon>
        <taxon>Sorghinae</taxon>
        <taxon>Sorghum</taxon>
    </lineage>
</organism>
<reference evidence="1" key="1">
    <citation type="journal article" date="2019" name="BMC Genomics">
        <title>A new reference genome for Sorghum bicolor reveals high levels of sequence similarity between sweet and grain genotypes: implications for the genetics of sugar metabolism.</title>
        <authorList>
            <person name="Cooper E.A."/>
            <person name="Brenton Z.W."/>
            <person name="Flinn B.S."/>
            <person name="Jenkins J."/>
            <person name="Shu S."/>
            <person name="Flowers D."/>
            <person name="Luo F."/>
            <person name="Wang Y."/>
            <person name="Xia P."/>
            <person name="Barry K."/>
            <person name="Daum C."/>
            <person name="Lipzen A."/>
            <person name="Yoshinaga Y."/>
            <person name="Schmutz J."/>
            <person name="Saski C."/>
            <person name="Vermerris W."/>
            <person name="Kresovich S."/>
        </authorList>
    </citation>
    <scope>NUCLEOTIDE SEQUENCE</scope>
</reference>
<dbReference type="Pfam" id="PF13365">
    <property type="entry name" value="Trypsin_2"/>
    <property type="match status" value="2"/>
</dbReference>
<protein>
    <submittedName>
        <fullName evidence="1">Uncharacterized protein</fullName>
    </submittedName>
</protein>
<dbReference type="InterPro" id="IPR009003">
    <property type="entry name" value="Peptidase_S1_PA"/>
</dbReference>
<comment type="caution">
    <text evidence="1">The sequence shown here is derived from an EMBL/GenBank/DDBJ whole genome shotgun (WGS) entry which is preliminary data.</text>
</comment>
<dbReference type="Gene3D" id="2.40.10.120">
    <property type="match status" value="2"/>
</dbReference>
<dbReference type="Proteomes" id="UP000807115">
    <property type="component" value="Chromosome 8"/>
</dbReference>
<gene>
    <name evidence="1" type="ORF">BDA96_08G003400</name>
</gene>
<evidence type="ECO:0000313" key="1">
    <source>
        <dbReference type="EMBL" id="KAG0519631.1"/>
    </source>
</evidence>
<dbReference type="EMBL" id="CM027687">
    <property type="protein sequence ID" value="KAG0519631.1"/>
    <property type="molecule type" value="Genomic_DNA"/>
</dbReference>